<feature type="compositionally biased region" description="Pro residues" evidence="1">
    <location>
        <begin position="1477"/>
        <end position="1499"/>
    </location>
</feature>
<dbReference type="InterPro" id="IPR056604">
    <property type="entry name" value="GBF1-like_TPR"/>
</dbReference>
<dbReference type="OrthoDB" id="10258608at2759"/>
<reference evidence="3" key="1">
    <citation type="submission" date="2016-06" db="EMBL/GenBank/DDBJ databases">
        <title>Draft Genome sequence of the fungus Inonotus baumii.</title>
        <authorList>
            <person name="Zhu H."/>
            <person name="Lin W."/>
        </authorList>
    </citation>
    <scope>NUCLEOTIDE SEQUENCE</scope>
    <source>
        <strain evidence="3">821</strain>
    </source>
</reference>
<name>A0A9Q5HQS9_SANBA</name>
<dbReference type="Gene3D" id="1.10.220.20">
    <property type="match status" value="1"/>
</dbReference>
<dbReference type="Proteomes" id="UP000757232">
    <property type="component" value="Unassembled WGS sequence"/>
</dbReference>
<gene>
    <name evidence="3" type="ORF">A7U60_g8840</name>
</gene>
<sequence>MRKNSRWASGAQTPLYSRDDALAASMGLRRIGGASDASGSSARQEVLLMAGFLELKRDVRDAMDVEAISLTSLLSPFFALIRSPLSTGPITSAALAAIHTFFVSGFIHADAPDLEPVLAELSSTVSNCKFEASDASSDEVVLYRIMAVIEQCMCGPSGKRLGDIEVCEMLETVLTTCCQMRLSEVLRKYAESTMHAIVRQIFGRLYLLDPEEEEKRLASSQASPSDNELTMNVQTSQNPSSNVPPAPLQSDPLTPMQVNADFPEEKLLEPHENSQDARDLARTPTHRSEYGLPSIVELLRVLVKISDPNDRTHTDSTRLTSLRILNTAFEVAGSRIGDYPTLIGIIQDEGCKNLFQLARSDNSKVLYMSLRVISSMLETMRTHLKLQQELFLSFSVDRLAPSVPTRAQIVSMAQQKGLTVSPRPGTPVNGASNSPIQLLGESEEENVGPAKPAIAPAKGETKELMLETLNQIARYPGFMVDLFVNYDCDVNCEDLFEKLVNFLTKCVYGLPTARDLAQQSSQLLCLDLQLEFIKDMCDRTSNREGSWPSDLPSPHELLDAKSRKRLVLTGASRFNAKPKVGLSFLEENKLIYADLSDTVDRPKSLARFLKSCNRLDKKLVGDFLSKPENLDVLKAFIKLFDFKDKPVADALRELLESFRLPGEAQQISRITETFAEVYFATGPAEIKSQDSVYILTYSIILLNTDLHNPQIRKRMSLEDYQKNLRGQNDGSDFSTDFLSSVYDSIRKKEIVMPEEHTGQVGFGYAWKELLARTRVAGKLHTCKSSVFDYTMFNSVWKSVISSIAYAFTTFDDDYTVQRAITGFRQLATLAVHFKLPEVLDFVVVSLSQVSSLVPDTLVTRVPHYPVVEVEGQDVTVSTLSIKFGTDFKGQLAAVVLFTIINGNGNAVREGWTQIFEIFTNLFLHSLLPASIFEMEEFIGAIPLHAIVPSPRPAGRGDGGLLSALSSYLLTPYNSSTETIPEATDAEIENTLCTIDCLTACRLEELYAQVPALGSESLVWAVKALEALAHERTVARLKQEIDETVAPNSPNPSRKNATPPQTLSYDPGSVFLLEMMVSIITKTPQYIEETWPVAYEHLSSLLSSASSYSILLIERAVAGLWRLLLVIANKPSLRDQLYVSLDLIGSLPASVATSVGEQIIAGVIELVKSHRNIIRSQTEWGLVFALMRSSMRQPAASRHVFELLTTLVVDEPEQCVSSDNFPGLVSLLDEYASAAGSAAENAGQRDRRRESEAPLFELAIQRGKQSVDLLFDMKRFIPRFSESDHVPVDQLWKQCSLPLIFSLARQSTNASREVRHTALIHLQRILLGQQVLLPGIKDLSETVFDQVVLPLLDNLFQPHVVRRDPRGMSETRLRASVLLCKVFIQLEVNDEVKEKDIRPLWIEILDLLDRLMNTDRRDQLYEAVPESLKNVILVMNAMDILVPPAPEDKRTERQKEVWRATRERIERFLPGFLDEVIPSPPPPPPPAAPVPASEPAPPTTPEIASSS</sequence>
<organism evidence="3 4">
    <name type="scientific">Sanghuangporus baumii</name>
    <name type="common">Phellinus baumii</name>
    <dbReference type="NCBI Taxonomy" id="108892"/>
    <lineage>
        <taxon>Eukaryota</taxon>
        <taxon>Fungi</taxon>
        <taxon>Dikarya</taxon>
        <taxon>Basidiomycota</taxon>
        <taxon>Agaricomycotina</taxon>
        <taxon>Agaricomycetes</taxon>
        <taxon>Hymenochaetales</taxon>
        <taxon>Hymenochaetaceae</taxon>
        <taxon>Sanghuangporus</taxon>
    </lineage>
</organism>
<dbReference type="Pfam" id="PF23325">
    <property type="entry name" value="TPR_28"/>
    <property type="match status" value="1"/>
</dbReference>
<evidence type="ECO:0000256" key="1">
    <source>
        <dbReference type="SAM" id="MobiDB-lite"/>
    </source>
</evidence>
<dbReference type="PANTHER" id="PTHR10663:SF388">
    <property type="entry name" value="GOLGI-SPECIFIC BREFELDIN A-RESISTANCE GUANINE NUCLEOTIDE EXCHANGE FACTOR 1"/>
    <property type="match status" value="1"/>
</dbReference>
<keyword evidence="4" id="KW-1185">Reference proteome</keyword>
<dbReference type="Gene3D" id="1.10.1000.11">
    <property type="entry name" value="Arf Nucleotide-binding Site Opener,domain 2"/>
    <property type="match status" value="1"/>
</dbReference>
<feature type="region of interest" description="Disordered" evidence="1">
    <location>
        <begin position="1040"/>
        <end position="1061"/>
    </location>
</feature>
<comment type="caution">
    <text evidence="3">The sequence shown here is derived from an EMBL/GenBank/DDBJ whole genome shotgun (WGS) entry which is preliminary data.</text>
</comment>
<accession>A0A9Q5HQS9</accession>
<feature type="compositionally biased region" description="Polar residues" evidence="1">
    <location>
        <begin position="218"/>
        <end position="241"/>
    </location>
</feature>
<dbReference type="SUPFAM" id="SSF48371">
    <property type="entry name" value="ARM repeat"/>
    <property type="match status" value="1"/>
</dbReference>
<evidence type="ECO:0000259" key="2">
    <source>
        <dbReference type="PROSITE" id="PS50190"/>
    </source>
</evidence>
<dbReference type="InterPro" id="IPR035999">
    <property type="entry name" value="Sec7_dom_sf"/>
</dbReference>
<protein>
    <submittedName>
        <fullName evidence="3">Sec7-domain-containing protein</fullName>
    </submittedName>
</protein>
<feature type="domain" description="SEC7" evidence="2">
    <location>
        <begin position="556"/>
        <end position="748"/>
    </location>
</feature>
<dbReference type="GO" id="GO:0005085">
    <property type="term" value="F:guanyl-nucleotide exchange factor activity"/>
    <property type="evidence" value="ECO:0007669"/>
    <property type="project" value="InterPro"/>
</dbReference>
<dbReference type="EMBL" id="LNZH02000216">
    <property type="protein sequence ID" value="OCB84164.1"/>
    <property type="molecule type" value="Genomic_DNA"/>
</dbReference>
<dbReference type="InterPro" id="IPR023394">
    <property type="entry name" value="Sec7_C_sf"/>
</dbReference>
<evidence type="ECO:0000313" key="3">
    <source>
        <dbReference type="EMBL" id="OCB84164.1"/>
    </source>
</evidence>
<dbReference type="InterPro" id="IPR016024">
    <property type="entry name" value="ARM-type_fold"/>
</dbReference>
<evidence type="ECO:0000313" key="4">
    <source>
        <dbReference type="Proteomes" id="UP000757232"/>
    </source>
</evidence>
<dbReference type="PROSITE" id="PS50190">
    <property type="entry name" value="SEC7"/>
    <property type="match status" value="1"/>
</dbReference>
<proteinExistence type="predicted"/>
<dbReference type="CDD" id="cd00171">
    <property type="entry name" value="Sec7"/>
    <property type="match status" value="1"/>
</dbReference>
<feature type="region of interest" description="Disordered" evidence="1">
    <location>
        <begin position="1472"/>
        <end position="1506"/>
    </location>
</feature>
<dbReference type="InterPro" id="IPR000904">
    <property type="entry name" value="Sec7_dom"/>
</dbReference>
<feature type="compositionally biased region" description="Polar residues" evidence="1">
    <location>
        <begin position="1045"/>
        <end position="1061"/>
    </location>
</feature>
<dbReference type="Pfam" id="PF12783">
    <property type="entry name" value="Sec7-like_HUS"/>
    <property type="match status" value="2"/>
</dbReference>
<dbReference type="GO" id="GO:0016192">
    <property type="term" value="P:vesicle-mediated transport"/>
    <property type="evidence" value="ECO:0007669"/>
    <property type="project" value="UniProtKB-ARBA"/>
</dbReference>
<dbReference type="SMART" id="SM00222">
    <property type="entry name" value="Sec7"/>
    <property type="match status" value="1"/>
</dbReference>
<dbReference type="SUPFAM" id="SSF48425">
    <property type="entry name" value="Sec7 domain"/>
    <property type="match status" value="1"/>
</dbReference>
<dbReference type="Pfam" id="PF01369">
    <property type="entry name" value="Sec7"/>
    <property type="match status" value="1"/>
</dbReference>
<feature type="region of interest" description="Disordered" evidence="1">
    <location>
        <begin position="216"/>
        <end position="257"/>
    </location>
</feature>
<dbReference type="InterPro" id="IPR032691">
    <property type="entry name" value="Mon2/Sec7/BIG1-like_HUS"/>
</dbReference>
<dbReference type="GO" id="GO:0005794">
    <property type="term" value="C:Golgi apparatus"/>
    <property type="evidence" value="ECO:0007669"/>
    <property type="project" value="UniProtKB-ARBA"/>
</dbReference>
<dbReference type="PANTHER" id="PTHR10663">
    <property type="entry name" value="GUANYL-NUCLEOTIDE EXCHANGE FACTOR"/>
    <property type="match status" value="1"/>
</dbReference>
<dbReference type="FunFam" id="1.10.1000.11:FF:000002">
    <property type="entry name" value="Cytohesin 1"/>
    <property type="match status" value="1"/>
</dbReference>
<dbReference type="GO" id="GO:0032012">
    <property type="term" value="P:regulation of ARF protein signal transduction"/>
    <property type="evidence" value="ECO:0007669"/>
    <property type="project" value="InterPro"/>
</dbReference>